<evidence type="ECO:0000313" key="1">
    <source>
        <dbReference type="EMBL" id="TPH00779.1"/>
    </source>
</evidence>
<evidence type="ECO:0000313" key="2">
    <source>
        <dbReference type="Proteomes" id="UP000317926"/>
    </source>
</evidence>
<dbReference type="AlphaFoldDB" id="A0A502JTE6"/>
<sequence>MQQTIEIIEKIAIPLITFVLGFISDHYLKYHQNKKARLDSIETKFRSIIGTVEKEKYSKSLLVFDYNIVRIDIVTYCRDYKISISLINSDLIDLTLFTTSDNINPLQVSDIFSKIMRTLRLHKK</sequence>
<organism evidence="1 2">
    <name type="scientific">Haemophilus haemolyticus</name>
    <dbReference type="NCBI Taxonomy" id="726"/>
    <lineage>
        <taxon>Bacteria</taxon>
        <taxon>Pseudomonadati</taxon>
        <taxon>Pseudomonadota</taxon>
        <taxon>Gammaproteobacteria</taxon>
        <taxon>Pasteurellales</taxon>
        <taxon>Pasteurellaceae</taxon>
        <taxon>Haemophilus</taxon>
    </lineage>
</organism>
<reference evidence="1 2" key="1">
    <citation type="submission" date="2019-01" db="EMBL/GenBank/DDBJ databases">
        <title>Comparative genomic analysis identifies haemin-independent Haemophilus haemolyticus: a formal re-classification of Haemophilus intermedius.</title>
        <authorList>
            <person name="Harris T.M."/>
            <person name="Price E.P."/>
            <person name="Sarovich D.S."/>
            <person name="Norskov-Lauritsen N."/>
            <person name="Beissbarth J."/>
            <person name="Chang A.B."/>
            <person name="Smith-Vaughan H.C."/>
        </authorList>
    </citation>
    <scope>NUCLEOTIDE SEQUENCE [LARGE SCALE GENOMIC DNA]</scope>
    <source>
        <strain evidence="1 2">PN24</strain>
    </source>
</reference>
<protein>
    <submittedName>
        <fullName evidence="1">Uncharacterized protein</fullName>
    </submittedName>
</protein>
<comment type="caution">
    <text evidence="1">The sequence shown here is derived from an EMBL/GenBank/DDBJ whole genome shotgun (WGS) entry which is preliminary data.</text>
</comment>
<accession>A0A502JTE6</accession>
<dbReference type="RefSeq" id="WP_140518880.1">
    <property type="nucleotide sequence ID" value="NZ_JACBKC010000011.1"/>
</dbReference>
<gene>
    <name evidence="1" type="ORF">EUX55_02910</name>
</gene>
<name>A0A502JTE6_HAEHA</name>
<dbReference type="EMBL" id="SDPK01000011">
    <property type="protein sequence ID" value="TPH00779.1"/>
    <property type="molecule type" value="Genomic_DNA"/>
</dbReference>
<dbReference type="Proteomes" id="UP000317926">
    <property type="component" value="Unassembled WGS sequence"/>
</dbReference>
<proteinExistence type="predicted"/>